<evidence type="ECO:0000313" key="2">
    <source>
        <dbReference type="Proteomes" id="UP000554482"/>
    </source>
</evidence>
<organism evidence="1 2">
    <name type="scientific">Thalictrum thalictroides</name>
    <name type="common">Rue-anemone</name>
    <name type="synonym">Anemone thalictroides</name>
    <dbReference type="NCBI Taxonomy" id="46969"/>
    <lineage>
        <taxon>Eukaryota</taxon>
        <taxon>Viridiplantae</taxon>
        <taxon>Streptophyta</taxon>
        <taxon>Embryophyta</taxon>
        <taxon>Tracheophyta</taxon>
        <taxon>Spermatophyta</taxon>
        <taxon>Magnoliopsida</taxon>
        <taxon>Ranunculales</taxon>
        <taxon>Ranunculaceae</taxon>
        <taxon>Thalictroideae</taxon>
        <taxon>Thalictrum</taxon>
    </lineage>
</organism>
<proteinExistence type="predicted"/>
<dbReference type="AlphaFoldDB" id="A0A7J6WSD0"/>
<name>A0A7J6WSD0_THATH</name>
<keyword evidence="2" id="KW-1185">Reference proteome</keyword>
<comment type="caution">
    <text evidence="1">The sequence shown here is derived from an EMBL/GenBank/DDBJ whole genome shotgun (WGS) entry which is preliminary data.</text>
</comment>
<accession>A0A7J6WSD0</accession>
<reference evidence="1 2" key="1">
    <citation type="submission" date="2020-06" db="EMBL/GenBank/DDBJ databases">
        <title>Transcriptomic and genomic resources for Thalictrum thalictroides and T. hernandezii: Facilitating candidate gene discovery in an emerging model plant lineage.</title>
        <authorList>
            <person name="Arias T."/>
            <person name="Riano-Pachon D.M."/>
            <person name="Di Stilio V.S."/>
        </authorList>
    </citation>
    <scope>NUCLEOTIDE SEQUENCE [LARGE SCALE GENOMIC DNA]</scope>
    <source>
        <strain evidence="2">cv. WT478/WT964</strain>
        <tissue evidence="1">Leaves</tissue>
    </source>
</reference>
<dbReference type="OrthoDB" id="2010386at2759"/>
<sequence>MFRFCSYKEAIERAWGSKVYGNHMYVIMQKLKAVKFELKTWHKNKSKPVQEDIARGELDEIQTRLQLRPLDQELIQKEREVARTYVRAAVAQESELKQKSRDQVISLGDNCVVSTTQVLQEEDFSQGIQNKPKESFATCKVDLRGVDLGRGSVPPN</sequence>
<protein>
    <submittedName>
        <fullName evidence="1">Uncharacterized protein</fullName>
    </submittedName>
</protein>
<evidence type="ECO:0000313" key="1">
    <source>
        <dbReference type="EMBL" id="KAF5199867.1"/>
    </source>
</evidence>
<dbReference type="Proteomes" id="UP000554482">
    <property type="component" value="Unassembled WGS sequence"/>
</dbReference>
<dbReference type="EMBL" id="JABWDY010011365">
    <property type="protein sequence ID" value="KAF5199867.1"/>
    <property type="molecule type" value="Genomic_DNA"/>
</dbReference>
<gene>
    <name evidence="1" type="ORF">FRX31_010545</name>
</gene>